<feature type="region of interest" description="Disordered" evidence="1">
    <location>
        <begin position="1"/>
        <end position="68"/>
    </location>
</feature>
<dbReference type="AlphaFoldDB" id="A0A0B6ZJ85"/>
<dbReference type="EMBL" id="HACG01021713">
    <property type="protein sequence ID" value="CEK68578.1"/>
    <property type="molecule type" value="Transcribed_RNA"/>
</dbReference>
<name>A0A0B6ZJ85_9EUPU</name>
<accession>A0A0B6ZJ85</accession>
<protein>
    <submittedName>
        <fullName evidence="2">Uncharacterized protein</fullName>
    </submittedName>
</protein>
<organism evidence="2">
    <name type="scientific">Arion vulgaris</name>
    <dbReference type="NCBI Taxonomy" id="1028688"/>
    <lineage>
        <taxon>Eukaryota</taxon>
        <taxon>Metazoa</taxon>
        <taxon>Spiralia</taxon>
        <taxon>Lophotrochozoa</taxon>
        <taxon>Mollusca</taxon>
        <taxon>Gastropoda</taxon>
        <taxon>Heterobranchia</taxon>
        <taxon>Euthyneura</taxon>
        <taxon>Panpulmonata</taxon>
        <taxon>Eupulmonata</taxon>
        <taxon>Stylommatophora</taxon>
        <taxon>Helicina</taxon>
        <taxon>Arionoidea</taxon>
        <taxon>Arionidae</taxon>
        <taxon>Arion</taxon>
    </lineage>
</organism>
<proteinExistence type="predicted"/>
<sequence length="68" mass="7578">MAKYMNEPACGQNNQAYDGLDKEYHSMSTSPRKPDESTEASDFGIESTEKTEDIKETDIDISEAADKL</sequence>
<feature type="non-terminal residue" evidence="2">
    <location>
        <position position="68"/>
    </location>
</feature>
<evidence type="ECO:0000313" key="2">
    <source>
        <dbReference type="EMBL" id="CEK68578.1"/>
    </source>
</evidence>
<feature type="compositionally biased region" description="Basic and acidic residues" evidence="1">
    <location>
        <begin position="47"/>
        <end position="68"/>
    </location>
</feature>
<gene>
    <name evidence="2" type="primary">ORF66842</name>
</gene>
<reference evidence="2" key="1">
    <citation type="submission" date="2014-12" db="EMBL/GenBank/DDBJ databases">
        <title>Insight into the proteome of Arion vulgaris.</title>
        <authorList>
            <person name="Aradska J."/>
            <person name="Bulat T."/>
            <person name="Smidak R."/>
            <person name="Sarate P."/>
            <person name="Gangsoo J."/>
            <person name="Sialana F."/>
            <person name="Bilban M."/>
            <person name="Lubec G."/>
        </authorList>
    </citation>
    <scope>NUCLEOTIDE SEQUENCE</scope>
    <source>
        <tissue evidence="2">Skin</tissue>
    </source>
</reference>
<evidence type="ECO:0000256" key="1">
    <source>
        <dbReference type="SAM" id="MobiDB-lite"/>
    </source>
</evidence>